<evidence type="ECO:0000313" key="4">
    <source>
        <dbReference type="Proteomes" id="UP001165289"/>
    </source>
</evidence>
<name>A0AAV7KE38_9METZ</name>
<proteinExistence type="predicted"/>
<dbReference type="PANTHER" id="PTHR42774:SF3">
    <property type="entry name" value="KETOHEXOKINASE"/>
    <property type="match status" value="1"/>
</dbReference>
<dbReference type="Pfam" id="PF00294">
    <property type="entry name" value="PfkB"/>
    <property type="match status" value="1"/>
</dbReference>
<organism evidence="3 4">
    <name type="scientific">Oopsacas minuta</name>
    <dbReference type="NCBI Taxonomy" id="111878"/>
    <lineage>
        <taxon>Eukaryota</taxon>
        <taxon>Metazoa</taxon>
        <taxon>Porifera</taxon>
        <taxon>Hexactinellida</taxon>
        <taxon>Hexasterophora</taxon>
        <taxon>Lyssacinosida</taxon>
        <taxon>Leucopsacidae</taxon>
        <taxon>Oopsacas</taxon>
    </lineage>
</organism>
<dbReference type="GO" id="GO:0006796">
    <property type="term" value="P:phosphate-containing compound metabolic process"/>
    <property type="evidence" value="ECO:0007669"/>
    <property type="project" value="UniProtKB-ARBA"/>
</dbReference>
<dbReference type="Proteomes" id="UP001165289">
    <property type="component" value="Unassembled WGS sequence"/>
</dbReference>
<evidence type="ECO:0000259" key="2">
    <source>
        <dbReference type="Pfam" id="PF00294"/>
    </source>
</evidence>
<dbReference type="PANTHER" id="PTHR42774">
    <property type="entry name" value="PHOSPHOTRANSFERASE SYSTEM TRANSPORT PROTEIN"/>
    <property type="match status" value="1"/>
</dbReference>
<dbReference type="Gene3D" id="3.40.1190.20">
    <property type="match status" value="1"/>
</dbReference>
<dbReference type="InterPro" id="IPR029056">
    <property type="entry name" value="Ribokinase-like"/>
</dbReference>
<dbReference type="SUPFAM" id="SSF53613">
    <property type="entry name" value="Ribokinase-like"/>
    <property type="match status" value="1"/>
</dbReference>
<dbReference type="AlphaFoldDB" id="A0AAV7KE38"/>
<keyword evidence="4" id="KW-1185">Reference proteome</keyword>
<gene>
    <name evidence="3" type="ORF">LOD99_14666</name>
</gene>
<accession>A0AAV7KE38</accession>
<dbReference type="EMBL" id="JAKMXF010000066">
    <property type="protein sequence ID" value="KAI6658990.1"/>
    <property type="molecule type" value="Genomic_DNA"/>
</dbReference>
<dbReference type="InterPro" id="IPR052562">
    <property type="entry name" value="Ketohexokinase-related"/>
</dbReference>
<sequence>MRPINGTKFVAVNSCAFLKIYNLEKKQIQIAIDSQLHGTQLLEKNKSLSKNQSILETESGQCAMMNQLIAMKEAYAREQKQTLAKSQLAIDNIGSICYQHRHSKKKPAKMTVFDQLDFIQDFILDLEQTVNLAVKLSEESDTTGVEGDSNNTTRTHNTKSKATLSLKEDSDVRAISQSRSRGGNASTNAAILAQLGWDKVEFIGSIGNTTETDFCLYELKKYGVIVENCIKHEGLVQPNTCAIINKSNGSRTLIHYHGGFPEINYQEFSGLNLNLYKLIHLEGRTNVDELNKILRYISDWNSIDSHKIVKTSFELEKPLDFSSILSLPDVLFVSSEYASSMGHQDMQTALLEISKHTKEGSLIVCAWGSNGACGGIKRGCPMTSGDIVSVSAFPPPEGVKDTLGAGDCFIAACLFALMIFDDKGLNNDVVSRVIKFGCKIAGYKCGQYGFHLNNETISQYKQEFF</sequence>
<reference evidence="3 4" key="1">
    <citation type="journal article" date="2023" name="BMC Biol.">
        <title>The compact genome of the sponge Oopsacas minuta (Hexactinellida) is lacking key metazoan core genes.</title>
        <authorList>
            <person name="Santini S."/>
            <person name="Schenkelaars Q."/>
            <person name="Jourda C."/>
            <person name="Duchesne M."/>
            <person name="Belahbib H."/>
            <person name="Rocher C."/>
            <person name="Selva M."/>
            <person name="Riesgo A."/>
            <person name="Vervoort M."/>
            <person name="Leys S.P."/>
            <person name="Kodjabachian L."/>
            <person name="Le Bivic A."/>
            <person name="Borchiellini C."/>
            <person name="Claverie J.M."/>
            <person name="Renard E."/>
        </authorList>
    </citation>
    <scope>NUCLEOTIDE SEQUENCE [LARGE SCALE GENOMIC DNA]</scope>
    <source>
        <strain evidence="3">SPO-2</strain>
    </source>
</reference>
<feature type="region of interest" description="Disordered" evidence="1">
    <location>
        <begin position="139"/>
        <end position="161"/>
    </location>
</feature>
<feature type="domain" description="Carbohydrate kinase PfkB" evidence="2">
    <location>
        <begin position="165"/>
        <end position="453"/>
    </location>
</feature>
<dbReference type="InterPro" id="IPR011611">
    <property type="entry name" value="PfkB_dom"/>
</dbReference>
<evidence type="ECO:0000256" key="1">
    <source>
        <dbReference type="SAM" id="MobiDB-lite"/>
    </source>
</evidence>
<evidence type="ECO:0000313" key="3">
    <source>
        <dbReference type="EMBL" id="KAI6658990.1"/>
    </source>
</evidence>
<comment type="caution">
    <text evidence="3">The sequence shown here is derived from an EMBL/GenBank/DDBJ whole genome shotgun (WGS) entry which is preliminary data.</text>
</comment>
<feature type="compositionally biased region" description="Polar residues" evidence="1">
    <location>
        <begin position="148"/>
        <end position="161"/>
    </location>
</feature>
<protein>
    <submittedName>
        <fullName evidence="3">Ketohexokinase-like</fullName>
    </submittedName>
</protein>